<accession>A0ABS9SMQ0</accession>
<evidence type="ECO:0000256" key="1">
    <source>
        <dbReference type="SAM" id="Phobius"/>
    </source>
</evidence>
<feature type="signal peptide" evidence="2">
    <location>
        <begin position="1"/>
        <end position="21"/>
    </location>
</feature>
<evidence type="ECO:0000313" key="3">
    <source>
        <dbReference type="EMBL" id="MCH5599634.1"/>
    </source>
</evidence>
<keyword evidence="2" id="KW-0732">Signal</keyword>
<dbReference type="EMBL" id="JAKWBL010000004">
    <property type="protein sequence ID" value="MCH5599634.1"/>
    <property type="molecule type" value="Genomic_DNA"/>
</dbReference>
<keyword evidence="1" id="KW-0812">Transmembrane</keyword>
<dbReference type="NCBIfam" id="TIGR02167">
    <property type="entry name" value="Liste_lipo_26"/>
    <property type="match status" value="3"/>
</dbReference>
<comment type="caution">
    <text evidence="3">The sequence shown here is derived from an EMBL/GenBank/DDBJ whole genome shotgun (WGS) entry which is preliminary data.</text>
</comment>
<evidence type="ECO:0000256" key="2">
    <source>
        <dbReference type="SAM" id="SignalP"/>
    </source>
</evidence>
<reference evidence="3 4" key="1">
    <citation type="submission" date="2022-02" db="EMBL/GenBank/DDBJ databases">
        <authorList>
            <person name="Min J."/>
        </authorList>
    </citation>
    <scope>NUCLEOTIDE SEQUENCE [LARGE SCALE GENOMIC DNA]</scope>
    <source>
        <strain evidence="3 4">GR10-1</strain>
    </source>
</reference>
<dbReference type="Pfam" id="PF03382">
    <property type="entry name" value="DUF285"/>
    <property type="match status" value="1"/>
</dbReference>
<protein>
    <submittedName>
        <fullName evidence="3">DUF285 domain-containing protein</fullName>
    </submittedName>
</protein>
<keyword evidence="4" id="KW-1185">Reference proteome</keyword>
<feature type="transmembrane region" description="Helical" evidence="1">
    <location>
        <begin position="398"/>
        <end position="421"/>
    </location>
</feature>
<dbReference type="InterPro" id="IPR005046">
    <property type="entry name" value="DUF285"/>
</dbReference>
<gene>
    <name evidence="3" type="ORF">MKP09_17825</name>
</gene>
<organism evidence="3 4">
    <name type="scientific">Niabella ginsengisoli</name>
    <dbReference type="NCBI Taxonomy" id="522298"/>
    <lineage>
        <taxon>Bacteria</taxon>
        <taxon>Pseudomonadati</taxon>
        <taxon>Bacteroidota</taxon>
        <taxon>Chitinophagia</taxon>
        <taxon>Chitinophagales</taxon>
        <taxon>Chitinophagaceae</taxon>
        <taxon>Niabella</taxon>
    </lineage>
</organism>
<keyword evidence="1" id="KW-1133">Transmembrane helix</keyword>
<evidence type="ECO:0000313" key="4">
    <source>
        <dbReference type="Proteomes" id="UP001202248"/>
    </source>
</evidence>
<proteinExistence type="predicted"/>
<name>A0ABS9SMQ0_9BACT</name>
<dbReference type="RefSeq" id="WP_240831674.1">
    <property type="nucleotide sequence ID" value="NZ_JAKWBL010000004.1"/>
</dbReference>
<feature type="chain" id="PRO_5045838047" evidence="2">
    <location>
        <begin position="22"/>
        <end position="489"/>
    </location>
</feature>
<sequence>MKRTKYIILFLMLLCETAAFAQSDPFITTWILPPGSSATSSISFNALTDGSVNYSWTKMGGSGGSGSGSFTRTTPDNVEIVISLNPGELLTLSMQPANLRRFFMDGLPSVTTSNLLLLDVFQWGDVPWTSMRDAFSNCQNLLLTIVAGDVPDLTNVTDMASMFFQCDKLIGPSNINSWNVSNVTNMASMFLGTDVFNRPIGNWDVSNVTNMSEMFTSSKAFNQPLGEWNTANVTTMYYMFGLASAFNQDLSDFELNNATNVQFMLASSGLDCVNYGKTLYGWASAPTTPSNLVLGAQDLKYGPPAAASRGELTMAVASGGKGWTILDDGEDATCDTPLPVDFGSISGSFNNGHLQIDWSTLTETNSSHFEIEASTDGVTFTKIGEAKSQAPDGNSDVALSYSFTTSSTSLFFVFSLLSLALGLGYKIDNRKRFSKLLAISGVFVLGFLACNKADMPLDLEKDAKIYVRVKQVDKDGLSKYSKIIKLVSR</sequence>
<keyword evidence="1" id="KW-0472">Membrane</keyword>
<dbReference type="InterPro" id="IPR011889">
    <property type="entry name" value="Liste_lipo_26"/>
</dbReference>
<dbReference type="Proteomes" id="UP001202248">
    <property type="component" value="Unassembled WGS sequence"/>
</dbReference>